<keyword evidence="2" id="KW-1185">Reference proteome</keyword>
<dbReference type="EMBL" id="CP001918">
    <property type="protein sequence ID" value="ADF62492.1"/>
    <property type="molecule type" value="Genomic_DNA"/>
</dbReference>
<proteinExistence type="predicted"/>
<organism evidence="1 2">
    <name type="scientific">Enterobacter cloacae subsp. cloacae (strain ATCC 13047 / DSM 30054 / NBRC 13535 / NCTC 10005 / WDCM 00083 / NCDC 279-56)</name>
    <dbReference type="NCBI Taxonomy" id="716541"/>
    <lineage>
        <taxon>Bacteria</taxon>
        <taxon>Pseudomonadati</taxon>
        <taxon>Pseudomonadota</taxon>
        <taxon>Gammaproteobacteria</taxon>
        <taxon>Enterobacterales</taxon>
        <taxon>Enterobacteriaceae</taxon>
        <taxon>Enterobacter</taxon>
        <taxon>Enterobacter cloacae complex</taxon>
    </lineage>
</organism>
<evidence type="ECO:0000313" key="2">
    <source>
        <dbReference type="Proteomes" id="UP000002363"/>
    </source>
</evidence>
<dbReference type="AlphaFoldDB" id="A0A0H3CMD8"/>
<dbReference type="Proteomes" id="UP000002363">
    <property type="component" value="Chromosome"/>
</dbReference>
<dbReference type="EnsemblBacteria" id="ADF62492">
    <property type="protein sequence ID" value="ADF62492"/>
    <property type="gene ID" value="ECL_02956"/>
</dbReference>
<evidence type="ECO:0000313" key="1">
    <source>
        <dbReference type="EMBL" id="ADF62492.1"/>
    </source>
</evidence>
<name>A0A0H3CMD8_ENTCC</name>
<sequence length="44" mass="4809">MNNATVDWQKLAIKIFCHRLVGKTGNLLSGSLYGLDAVIHYSCG</sequence>
<protein>
    <submittedName>
        <fullName evidence="1">Uncharacterized protein</fullName>
    </submittedName>
</protein>
<accession>A0A0H3CMD8</accession>
<gene>
    <name evidence="1" type="ordered locus">ECL_02956</name>
</gene>
<reference evidence="1 2" key="1">
    <citation type="journal article" date="2010" name="J. Bacteriol.">
        <title>Complete genome sequence of Enterobacter cloacae subsp. cloacae type strain ATCC 13047.</title>
        <authorList>
            <person name="Ren Y."/>
            <person name="Ren Y."/>
            <person name="Zhou Z."/>
            <person name="Guo X."/>
            <person name="Li Y."/>
            <person name="Feng L."/>
            <person name="Wang L."/>
        </authorList>
    </citation>
    <scope>NUCLEOTIDE SEQUENCE [LARGE SCALE GENOMIC DNA]</scope>
    <source>
        <strain evidence="2">ATCC 13047 / DSM 30054 / NBRC 13535 / NCTC 10005 / WDCM 00083 / NCDC 279-56</strain>
    </source>
</reference>
<dbReference type="HOGENOM" id="CLU_3215699_0_0_6"/>
<dbReference type="KEGG" id="enc:ECL_02956"/>